<organism evidence="2">
    <name type="scientific">Ditylum brightwellii</name>
    <dbReference type="NCBI Taxonomy" id="49249"/>
    <lineage>
        <taxon>Eukaryota</taxon>
        <taxon>Sar</taxon>
        <taxon>Stramenopiles</taxon>
        <taxon>Ochrophyta</taxon>
        <taxon>Bacillariophyta</taxon>
        <taxon>Mediophyceae</taxon>
        <taxon>Lithodesmiophycidae</taxon>
        <taxon>Lithodesmiales</taxon>
        <taxon>Lithodesmiaceae</taxon>
        <taxon>Ditylum</taxon>
    </lineage>
</organism>
<accession>A0A7S1ZV02</accession>
<dbReference type="InterPro" id="IPR045296">
    <property type="entry name" value="Complex1_LYR_ETFRF1_LYRM5"/>
</dbReference>
<dbReference type="PANTHER" id="PTHR21024">
    <property type="entry name" value="GROWTH HORMONE-INDUCIBLE SOLUBLE PROTEIN-RELATED"/>
    <property type="match status" value="1"/>
</dbReference>
<dbReference type="GO" id="GO:0005739">
    <property type="term" value="C:mitochondrion"/>
    <property type="evidence" value="ECO:0007669"/>
    <property type="project" value="TreeGrafter"/>
</dbReference>
<dbReference type="GO" id="GO:0022904">
    <property type="term" value="P:respiratory electron transport chain"/>
    <property type="evidence" value="ECO:0007669"/>
    <property type="project" value="TreeGrafter"/>
</dbReference>
<dbReference type="PANTHER" id="PTHR21024:SF0">
    <property type="entry name" value="ELECTRON TRANSFER FLAVOPROTEIN REGULATORY FACTOR 1"/>
    <property type="match status" value="1"/>
</dbReference>
<evidence type="ECO:0000313" key="2">
    <source>
        <dbReference type="EMBL" id="CAD9349884.1"/>
    </source>
</evidence>
<evidence type="ECO:0000256" key="1">
    <source>
        <dbReference type="ARBA" id="ARBA00009508"/>
    </source>
</evidence>
<dbReference type="AlphaFoldDB" id="A0A7S1ZV02"/>
<comment type="similarity">
    <text evidence="1">Belongs to the complex I LYR family.</text>
</comment>
<dbReference type="GO" id="GO:0090324">
    <property type="term" value="P:negative regulation of oxidative phosphorylation"/>
    <property type="evidence" value="ECO:0007669"/>
    <property type="project" value="InterPro"/>
</dbReference>
<dbReference type="InterPro" id="IPR052000">
    <property type="entry name" value="ETFRF1"/>
</dbReference>
<dbReference type="EMBL" id="HBGN01032766">
    <property type="protein sequence ID" value="CAD9349884.1"/>
    <property type="molecule type" value="Transcribed_RNA"/>
</dbReference>
<protein>
    <submittedName>
        <fullName evidence="2">Uncharacterized protein</fullName>
    </submittedName>
</protein>
<gene>
    <name evidence="2" type="ORF">DBRI1063_LOCUS21174</name>
</gene>
<sequence>MHPLVRDLYKRVLLVGKDYPHPGGLSYVRSTWKTALRNPANCPAYYNPNSTLQEKERDVKEAVKKGRFMVKEMMGVIQLKKYRTLKKRYGGSEREVEEEMERIQGFLKNMDR</sequence>
<proteinExistence type="inferred from homology"/>
<dbReference type="CDD" id="cd20265">
    <property type="entry name" value="Complex1_LYR_ETFRF1_LYRM5"/>
    <property type="match status" value="1"/>
</dbReference>
<name>A0A7S1ZV02_9STRA</name>
<reference evidence="2" key="1">
    <citation type="submission" date="2021-01" db="EMBL/GenBank/DDBJ databases">
        <authorList>
            <person name="Corre E."/>
            <person name="Pelletier E."/>
            <person name="Niang G."/>
            <person name="Scheremetjew M."/>
            <person name="Finn R."/>
            <person name="Kale V."/>
            <person name="Holt S."/>
            <person name="Cochrane G."/>
            <person name="Meng A."/>
            <person name="Brown T."/>
            <person name="Cohen L."/>
        </authorList>
    </citation>
    <scope>NUCLEOTIDE SEQUENCE</scope>
    <source>
        <strain evidence="2">Pop2</strain>
    </source>
</reference>